<dbReference type="PANTHER" id="PTHR12586:SF1">
    <property type="entry name" value="CDP-DIACYLGLYCEROL--GLYCEROL-3-PHOSPHATE 3-PHOSPHATIDYLTRANSFERASE, MITOCHONDRIAL"/>
    <property type="match status" value="1"/>
</dbReference>
<dbReference type="Proteomes" id="UP000316270">
    <property type="component" value="Chromosome 4"/>
</dbReference>
<gene>
    <name evidence="12" type="ORF">FKW77_006858</name>
</gene>
<protein>
    <recommendedName>
        <fullName evidence="10">CDP-diacylglycerol--glycerol-3-phosphate 3-phosphatidyltransferase</fullName>
        <ecNumber evidence="10">2.7.8.5</ecNumber>
    </recommendedName>
</protein>
<evidence type="ECO:0000256" key="5">
    <source>
        <dbReference type="ARBA" id="ARBA00022737"/>
    </source>
</evidence>
<evidence type="ECO:0000256" key="8">
    <source>
        <dbReference type="ARBA" id="ARBA00023264"/>
    </source>
</evidence>
<evidence type="ECO:0000313" key="12">
    <source>
        <dbReference type="EMBL" id="QDS70205.1"/>
    </source>
</evidence>
<dbReference type="GO" id="GO:0005524">
    <property type="term" value="F:ATP binding"/>
    <property type="evidence" value="ECO:0007669"/>
    <property type="project" value="UniProtKB-KW"/>
</dbReference>
<dbReference type="EC" id="2.7.8.5" evidence="10"/>
<dbReference type="STRING" id="50376.A0A517L3I9"/>
<feature type="domain" description="PLD phosphodiesterase" evidence="11">
    <location>
        <begin position="179"/>
        <end position="205"/>
    </location>
</feature>
<name>A0A517L3I9_9PEZI</name>
<evidence type="ECO:0000256" key="7">
    <source>
        <dbReference type="ARBA" id="ARBA00023209"/>
    </source>
</evidence>
<evidence type="ECO:0000256" key="9">
    <source>
        <dbReference type="ARBA" id="ARBA00048586"/>
    </source>
</evidence>
<evidence type="ECO:0000256" key="1">
    <source>
        <dbReference type="ARBA" id="ARBA00005042"/>
    </source>
</evidence>
<comment type="pathway">
    <text evidence="1 10">Phospholipid metabolism; phosphatidylglycerol biosynthesis; phosphatidylglycerol from CDP-diacylglycerol: step 1/2.</text>
</comment>
<evidence type="ECO:0000256" key="4">
    <source>
        <dbReference type="ARBA" id="ARBA00022679"/>
    </source>
</evidence>
<dbReference type="OrthoDB" id="10250191at2759"/>
<dbReference type="InterPro" id="IPR016270">
    <property type="entry name" value="PGS1"/>
</dbReference>
<dbReference type="CDD" id="cd09135">
    <property type="entry name" value="PLDc_PGS1_euk_1"/>
    <property type="match status" value="1"/>
</dbReference>
<keyword evidence="7 10" id="KW-0594">Phospholipid biosynthesis</keyword>
<keyword evidence="4 10" id="KW-0808">Transferase</keyword>
<keyword evidence="6 10" id="KW-0443">Lipid metabolism</keyword>
<dbReference type="GO" id="GO:0032049">
    <property type="term" value="P:cardiolipin biosynthetic process"/>
    <property type="evidence" value="ECO:0007669"/>
    <property type="project" value="InterPro"/>
</dbReference>
<comment type="function">
    <text evidence="10">Functions in the biosynthesis of the anionic phospholipids phosphatidylglycerol and cardiolipin.</text>
</comment>
<comment type="subcellular location">
    <subcellularLocation>
        <location evidence="10">Mitochondrion</location>
    </subcellularLocation>
</comment>
<comment type="catalytic activity">
    <reaction evidence="9 10">
        <text>a CDP-1,2-diacyl-sn-glycerol + sn-glycerol 3-phosphate = a 1,2-diacyl-sn-glycero-3-phospho-(1'-sn-glycero-3'-phosphate) + CMP + H(+)</text>
        <dbReference type="Rhea" id="RHEA:12593"/>
        <dbReference type="ChEBI" id="CHEBI:15378"/>
        <dbReference type="ChEBI" id="CHEBI:57597"/>
        <dbReference type="ChEBI" id="CHEBI:58332"/>
        <dbReference type="ChEBI" id="CHEBI:60110"/>
        <dbReference type="ChEBI" id="CHEBI:60377"/>
        <dbReference type="EC" id="2.7.8.5"/>
    </reaction>
</comment>
<keyword evidence="13" id="KW-1185">Reference proteome</keyword>
<evidence type="ECO:0000259" key="11">
    <source>
        <dbReference type="PROSITE" id="PS50035"/>
    </source>
</evidence>
<dbReference type="Gene3D" id="3.30.870.10">
    <property type="entry name" value="Endonuclease Chain A"/>
    <property type="match status" value="2"/>
</dbReference>
<evidence type="ECO:0000256" key="3">
    <source>
        <dbReference type="ARBA" id="ARBA00022516"/>
    </source>
</evidence>
<dbReference type="SUPFAM" id="SSF56024">
    <property type="entry name" value="Phospholipase D/nuclease"/>
    <property type="match status" value="1"/>
</dbReference>
<keyword evidence="3 10" id="KW-0444">Lipid biosynthesis</keyword>
<proteinExistence type="inferred from homology"/>
<evidence type="ECO:0000256" key="2">
    <source>
        <dbReference type="ARBA" id="ARBA00010682"/>
    </source>
</evidence>
<keyword evidence="5" id="KW-0677">Repeat</keyword>
<dbReference type="PIRSF" id="PIRSF000850">
    <property type="entry name" value="Phospholipase_D_PSS"/>
    <property type="match status" value="1"/>
</dbReference>
<dbReference type="InterPro" id="IPR001736">
    <property type="entry name" value="PLipase_D/transphosphatidylase"/>
</dbReference>
<dbReference type="AlphaFoldDB" id="A0A517L3I9"/>
<accession>A0A517L3I9</accession>
<keyword evidence="10" id="KW-0547">Nucleotide-binding</keyword>
<organism evidence="12 13">
    <name type="scientific">Venturia effusa</name>
    <dbReference type="NCBI Taxonomy" id="50376"/>
    <lineage>
        <taxon>Eukaryota</taxon>
        <taxon>Fungi</taxon>
        <taxon>Dikarya</taxon>
        <taxon>Ascomycota</taxon>
        <taxon>Pezizomycotina</taxon>
        <taxon>Dothideomycetes</taxon>
        <taxon>Pleosporomycetidae</taxon>
        <taxon>Venturiales</taxon>
        <taxon>Venturiaceae</taxon>
        <taxon>Venturia</taxon>
    </lineage>
</organism>
<reference evidence="12 13" key="1">
    <citation type="submission" date="2019-07" db="EMBL/GenBank/DDBJ databases">
        <title>Finished genome of Venturia effusa.</title>
        <authorList>
            <person name="Young C.A."/>
            <person name="Cox M.P."/>
            <person name="Ganley A.R.D."/>
            <person name="David W.J."/>
        </authorList>
    </citation>
    <scope>NUCLEOTIDE SEQUENCE [LARGE SCALE GENOMIC DNA]</scope>
    <source>
        <strain evidence="13">albino</strain>
    </source>
</reference>
<dbReference type="InterPro" id="IPR025202">
    <property type="entry name" value="PLD-like_dom"/>
</dbReference>
<keyword evidence="10" id="KW-0067">ATP-binding</keyword>
<dbReference type="Pfam" id="PF13091">
    <property type="entry name" value="PLDc_2"/>
    <property type="match status" value="1"/>
</dbReference>
<dbReference type="UniPathway" id="UPA00084">
    <property type="reaction ID" value="UER00503"/>
</dbReference>
<dbReference type="PROSITE" id="PS50035">
    <property type="entry name" value="PLD"/>
    <property type="match status" value="1"/>
</dbReference>
<evidence type="ECO:0000256" key="10">
    <source>
        <dbReference type="RuleBase" id="RU365024"/>
    </source>
</evidence>
<sequence length="519" mass="58234">MITRSCLALSRNSARPRLRWKARQYTTSNASAPTPISPPSSFSMLGSVTSELDKLSPRFEVKPSQIQILKSPSDFYETLKDKISKAEKRIYLSTLYIGKSENELILTIRDALRKNPELRVSILTDALRGTRETPKPCCASLLVPLVDEFGENRVEIRMFHTPNLTGLRKKVVPKRINEGWGLQHMKLYAIDDELIMSGANLSTDYFTNRQDRYHIFSSAAITDYFERIHQAVCKLSFSVLPSKEPSGYTMAWRDDNPGPSPLLDPKAFSAQATASLDSLLHLSTLAEKQPPTNSTLVYPLLQFTPLLRPDTSTELPAVRTILSVLSTPAFSKSSWTFTAGYFNMTPEVRGLLLNSDPARATVISASPWANGFYGSKGVSGMLPAAYSLLSRRFLDAVLSKNLSSQITLKEWRRGTVDQPGGWTYHAKGLWITMPNETAPSISLVGSSNYTKRSYSLDLEANVLILTRDQDLMMRLRDEEQWLQEYARPIDRDEFAKTERRVGLHVRVAMWLVTILGGAL</sequence>
<dbReference type="GO" id="GO:0008444">
    <property type="term" value="F:CDP-diacylglycerol-glycerol-3-phosphate 3-phosphatidyltransferase activity"/>
    <property type="evidence" value="ECO:0007669"/>
    <property type="project" value="UniProtKB-EC"/>
</dbReference>
<keyword evidence="10" id="KW-0496">Mitochondrion</keyword>
<dbReference type="SMART" id="SM00155">
    <property type="entry name" value="PLDc"/>
    <property type="match status" value="2"/>
</dbReference>
<dbReference type="GO" id="GO:0005739">
    <property type="term" value="C:mitochondrion"/>
    <property type="evidence" value="ECO:0007669"/>
    <property type="project" value="UniProtKB-SubCell"/>
</dbReference>
<dbReference type="CDD" id="cd09137">
    <property type="entry name" value="PLDc_PGS1_euk_2"/>
    <property type="match status" value="1"/>
</dbReference>
<keyword evidence="8 10" id="KW-1208">Phospholipid metabolism</keyword>
<dbReference type="PANTHER" id="PTHR12586">
    <property type="entry name" value="CDP-DIACYLGLYCEROL--SERINE O-PHOSPHATIDYLTRANSFERASE"/>
    <property type="match status" value="1"/>
</dbReference>
<evidence type="ECO:0000313" key="13">
    <source>
        <dbReference type="Proteomes" id="UP000316270"/>
    </source>
</evidence>
<dbReference type="EMBL" id="CP042188">
    <property type="protein sequence ID" value="QDS70205.1"/>
    <property type="molecule type" value="Genomic_DNA"/>
</dbReference>
<comment type="similarity">
    <text evidence="2 10">Belongs to the CDP-alcohol phosphatidyltransferase class-II family.</text>
</comment>
<evidence type="ECO:0000256" key="6">
    <source>
        <dbReference type="ARBA" id="ARBA00023098"/>
    </source>
</evidence>